<protein>
    <submittedName>
        <fullName evidence="2">Uncharacterized protein</fullName>
    </submittedName>
</protein>
<name>A0A8J2TXT7_9MICO</name>
<organism evidence="2 3">
    <name type="scientific">Sediminivirga luteola</name>
    <dbReference type="NCBI Taxonomy" id="1774748"/>
    <lineage>
        <taxon>Bacteria</taxon>
        <taxon>Bacillati</taxon>
        <taxon>Actinomycetota</taxon>
        <taxon>Actinomycetes</taxon>
        <taxon>Micrococcales</taxon>
        <taxon>Brevibacteriaceae</taxon>
        <taxon>Sediminivirga</taxon>
    </lineage>
</organism>
<evidence type="ECO:0000313" key="3">
    <source>
        <dbReference type="Proteomes" id="UP000616114"/>
    </source>
</evidence>
<gene>
    <name evidence="2" type="ORF">GCM10011333_14340</name>
</gene>
<reference evidence="2" key="1">
    <citation type="journal article" date="2014" name="Int. J. Syst. Evol. Microbiol.">
        <title>Complete genome sequence of Corynebacterium casei LMG S-19264T (=DSM 44701T), isolated from a smear-ripened cheese.</title>
        <authorList>
            <consortium name="US DOE Joint Genome Institute (JGI-PGF)"/>
            <person name="Walter F."/>
            <person name="Albersmeier A."/>
            <person name="Kalinowski J."/>
            <person name="Ruckert C."/>
        </authorList>
    </citation>
    <scope>NUCLEOTIDE SEQUENCE</scope>
    <source>
        <strain evidence="2">CGMCC 1.12785</strain>
    </source>
</reference>
<dbReference type="RefSeq" id="WP_229744984.1">
    <property type="nucleotide sequence ID" value="NZ_BMFY01000005.1"/>
</dbReference>
<comment type="caution">
    <text evidence="2">The sequence shown here is derived from an EMBL/GenBank/DDBJ whole genome shotgun (WGS) entry which is preliminary data.</text>
</comment>
<keyword evidence="1" id="KW-0812">Transmembrane</keyword>
<accession>A0A8J2TXT7</accession>
<evidence type="ECO:0000256" key="1">
    <source>
        <dbReference type="SAM" id="Phobius"/>
    </source>
</evidence>
<dbReference type="EMBL" id="BMFY01000005">
    <property type="protein sequence ID" value="GGA12582.1"/>
    <property type="molecule type" value="Genomic_DNA"/>
</dbReference>
<keyword evidence="1" id="KW-0472">Membrane</keyword>
<dbReference type="Proteomes" id="UP000616114">
    <property type="component" value="Unassembled WGS sequence"/>
</dbReference>
<keyword evidence="3" id="KW-1185">Reference proteome</keyword>
<evidence type="ECO:0000313" key="2">
    <source>
        <dbReference type="EMBL" id="GGA12582.1"/>
    </source>
</evidence>
<feature type="transmembrane region" description="Helical" evidence="1">
    <location>
        <begin position="68"/>
        <end position="89"/>
    </location>
</feature>
<reference evidence="2" key="2">
    <citation type="submission" date="2020-09" db="EMBL/GenBank/DDBJ databases">
        <authorList>
            <person name="Sun Q."/>
            <person name="Zhou Y."/>
        </authorList>
    </citation>
    <scope>NUCLEOTIDE SEQUENCE</scope>
    <source>
        <strain evidence="2">CGMCC 1.12785</strain>
    </source>
</reference>
<dbReference type="AlphaFoldDB" id="A0A8J2TXT7"/>
<proteinExistence type="predicted"/>
<feature type="transmembrane region" description="Helical" evidence="1">
    <location>
        <begin position="95"/>
        <end position="115"/>
    </location>
</feature>
<sequence>MLRVIPFLTVVLFAASGLLFLWGLVQAIRNRPAGKPILIYTGVLEVLLLIQLIVSAVLFPTHPGTDGVLFFGYLLTAIVMIPLAWFWAFAELSRWGPAVLAAAGITVVVMIERMVQLWV</sequence>
<feature type="transmembrane region" description="Helical" evidence="1">
    <location>
        <begin position="37"/>
        <end position="59"/>
    </location>
</feature>
<keyword evidence="1" id="KW-1133">Transmembrane helix</keyword>